<protein>
    <submittedName>
        <fullName evidence="1">Uncharacterized protein</fullName>
    </submittedName>
</protein>
<name>A0AAD2DAD6_EUPCR</name>
<dbReference type="AlphaFoldDB" id="A0AAD2DAD6"/>
<proteinExistence type="predicted"/>
<comment type="caution">
    <text evidence="1">The sequence shown here is derived from an EMBL/GenBank/DDBJ whole genome shotgun (WGS) entry which is preliminary data.</text>
</comment>
<evidence type="ECO:0000313" key="1">
    <source>
        <dbReference type="EMBL" id="CAI2385403.1"/>
    </source>
</evidence>
<dbReference type="Proteomes" id="UP001295684">
    <property type="component" value="Unassembled WGS sequence"/>
</dbReference>
<accession>A0AAD2DAD6</accession>
<sequence length="124" mass="14272">MEDCARRKQCTSFKLFPYCIANLRQEELMLGESCSLFDWKEPKESLFPSFGGFLDSLGWEDNLFSYSHTCLLLYSLNINTSGVFLASLLCSALGRRLRRLQANKKNHFEITKFAIFGIKISQLL</sequence>
<dbReference type="EMBL" id="CAMPGE010027807">
    <property type="protein sequence ID" value="CAI2385403.1"/>
    <property type="molecule type" value="Genomic_DNA"/>
</dbReference>
<reference evidence="1" key="1">
    <citation type="submission" date="2023-07" db="EMBL/GenBank/DDBJ databases">
        <authorList>
            <consortium name="AG Swart"/>
            <person name="Singh M."/>
            <person name="Singh A."/>
            <person name="Seah K."/>
            <person name="Emmerich C."/>
        </authorList>
    </citation>
    <scope>NUCLEOTIDE SEQUENCE</scope>
    <source>
        <strain evidence="1">DP1</strain>
    </source>
</reference>
<keyword evidence="2" id="KW-1185">Reference proteome</keyword>
<organism evidence="1 2">
    <name type="scientific">Euplotes crassus</name>
    <dbReference type="NCBI Taxonomy" id="5936"/>
    <lineage>
        <taxon>Eukaryota</taxon>
        <taxon>Sar</taxon>
        <taxon>Alveolata</taxon>
        <taxon>Ciliophora</taxon>
        <taxon>Intramacronucleata</taxon>
        <taxon>Spirotrichea</taxon>
        <taxon>Hypotrichia</taxon>
        <taxon>Euplotida</taxon>
        <taxon>Euplotidae</taxon>
        <taxon>Moneuplotes</taxon>
    </lineage>
</organism>
<evidence type="ECO:0000313" key="2">
    <source>
        <dbReference type="Proteomes" id="UP001295684"/>
    </source>
</evidence>
<gene>
    <name evidence="1" type="ORF">ECRASSUSDP1_LOCUS26965</name>
</gene>